<evidence type="ECO:0000256" key="1">
    <source>
        <dbReference type="SAM" id="MobiDB-lite"/>
    </source>
</evidence>
<feature type="non-terminal residue" evidence="2">
    <location>
        <position position="95"/>
    </location>
</feature>
<evidence type="ECO:0000313" key="2">
    <source>
        <dbReference type="EMBL" id="CEK79884.1"/>
    </source>
</evidence>
<name>A0A0B7AFT4_9EUPU</name>
<reference evidence="2" key="1">
    <citation type="submission" date="2014-12" db="EMBL/GenBank/DDBJ databases">
        <title>Insight into the proteome of Arion vulgaris.</title>
        <authorList>
            <person name="Aradska J."/>
            <person name="Bulat T."/>
            <person name="Smidak R."/>
            <person name="Sarate P."/>
            <person name="Gangsoo J."/>
            <person name="Sialana F."/>
            <person name="Bilban M."/>
            <person name="Lubec G."/>
        </authorList>
    </citation>
    <scope>NUCLEOTIDE SEQUENCE</scope>
    <source>
        <tissue evidence="2">Skin</tissue>
    </source>
</reference>
<dbReference type="EMBL" id="HACG01033019">
    <property type="protein sequence ID" value="CEK79884.1"/>
    <property type="molecule type" value="Transcribed_RNA"/>
</dbReference>
<feature type="region of interest" description="Disordered" evidence="1">
    <location>
        <begin position="1"/>
        <end position="95"/>
    </location>
</feature>
<organism evidence="2">
    <name type="scientific">Arion vulgaris</name>
    <dbReference type="NCBI Taxonomy" id="1028688"/>
    <lineage>
        <taxon>Eukaryota</taxon>
        <taxon>Metazoa</taxon>
        <taxon>Spiralia</taxon>
        <taxon>Lophotrochozoa</taxon>
        <taxon>Mollusca</taxon>
        <taxon>Gastropoda</taxon>
        <taxon>Heterobranchia</taxon>
        <taxon>Euthyneura</taxon>
        <taxon>Panpulmonata</taxon>
        <taxon>Eupulmonata</taxon>
        <taxon>Stylommatophora</taxon>
        <taxon>Helicina</taxon>
        <taxon>Arionoidea</taxon>
        <taxon>Arionidae</taxon>
        <taxon>Arion</taxon>
    </lineage>
</organism>
<dbReference type="EMBL" id="HACG01033023">
    <property type="protein sequence ID" value="CEK79888.1"/>
    <property type="molecule type" value="Transcribed_RNA"/>
</dbReference>
<dbReference type="AlphaFoldDB" id="A0A0B7AFT4"/>
<sequence>MGYDPKTSSTSRLPPPKDEKRPTTVWISGPSAAKSGSKIGPSRPAKTPKIPSPPRTPPKRFPKTPPPPPSPPPPPLLAPPPLRSAPKSLEDLSFS</sequence>
<protein>
    <submittedName>
        <fullName evidence="2">Uncharacterized protein</fullName>
    </submittedName>
</protein>
<accession>A0A0B7AFT4</accession>
<feature type="compositionally biased region" description="Polar residues" evidence="1">
    <location>
        <begin position="1"/>
        <end position="12"/>
    </location>
</feature>
<feature type="compositionally biased region" description="Pro residues" evidence="1">
    <location>
        <begin position="63"/>
        <end position="83"/>
    </location>
</feature>
<evidence type="ECO:0000313" key="3">
    <source>
        <dbReference type="EMBL" id="CEK79888.1"/>
    </source>
</evidence>
<proteinExistence type="predicted"/>
<gene>
    <name evidence="2" type="primary">ORF118001</name>
    <name evidence="3" type="synonym">ORF118010</name>
</gene>